<dbReference type="PANTHER" id="PTHR42659">
    <property type="entry name" value="XANTHINE DEHYDROGENASE SUBUNIT C-RELATED"/>
    <property type="match status" value="1"/>
</dbReference>
<dbReference type="InterPro" id="IPR002346">
    <property type="entry name" value="Mopterin_DH_FAD-bd"/>
</dbReference>
<dbReference type="SUPFAM" id="SSF56176">
    <property type="entry name" value="FAD-binding/transporter-associated domain-like"/>
    <property type="match status" value="1"/>
</dbReference>
<dbReference type="Proteomes" id="UP000244446">
    <property type="component" value="Unassembled WGS sequence"/>
</dbReference>
<evidence type="ECO:0000313" key="5">
    <source>
        <dbReference type="EMBL" id="PVA09564.1"/>
    </source>
</evidence>
<dbReference type="OrthoDB" id="9793944at2"/>
<dbReference type="Gene3D" id="3.30.465.10">
    <property type="match status" value="1"/>
</dbReference>
<protein>
    <submittedName>
        <fullName evidence="5">Molybdopterin dehydrogenase</fullName>
    </submittedName>
</protein>
<dbReference type="PANTHER" id="PTHR42659:SF2">
    <property type="entry name" value="XANTHINE DEHYDROGENASE SUBUNIT C-RELATED"/>
    <property type="match status" value="1"/>
</dbReference>
<sequence>MISESGEICFADSIDDAAAMLADRARGLVPIAGATWLIRAPLRKEAVPQNYLSLTRIAEMKGITCTDDAVTIGALATHQELADTLAGDGQFQGLAAAGGTSANPGVRRLATVGGNICATGFAAADVVPALLAQDAKLEIISAEGRSAIALETYLSTRTARPDGELVIKAVLPRTQAISAHARLTMRAAGDYPVAIVSVCGTLDDLGKLAALRIAVGSVESAARRWTALEQALTGQDLSPDLAETTARAHLGEFTGRDAVDAKGSYRVRVLPHLVRLAFADLRAQRERNAT</sequence>
<dbReference type="InterPro" id="IPR051312">
    <property type="entry name" value="Diverse_Substr_Oxidored"/>
</dbReference>
<dbReference type="GO" id="GO:0016491">
    <property type="term" value="F:oxidoreductase activity"/>
    <property type="evidence" value="ECO:0007669"/>
    <property type="project" value="UniProtKB-KW"/>
</dbReference>
<proteinExistence type="predicted"/>
<feature type="domain" description="FAD-binding PCMH-type" evidence="4">
    <location>
        <begin position="1"/>
        <end position="176"/>
    </location>
</feature>
<keyword evidence="1" id="KW-0285">Flavoprotein</keyword>
<dbReference type="Pfam" id="PF00941">
    <property type="entry name" value="FAD_binding_5"/>
    <property type="match status" value="1"/>
</dbReference>
<dbReference type="Pfam" id="PF03450">
    <property type="entry name" value="CO_deh_flav_C"/>
    <property type="match status" value="1"/>
</dbReference>
<organism evidence="5 6">
    <name type="scientific">Pelagivirga sediminicola</name>
    <dbReference type="NCBI Taxonomy" id="2170575"/>
    <lineage>
        <taxon>Bacteria</taxon>
        <taxon>Pseudomonadati</taxon>
        <taxon>Pseudomonadota</taxon>
        <taxon>Alphaproteobacteria</taxon>
        <taxon>Rhodobacterales</taxon>
        <taxon>Paracoccaceae</taxon>
        <taxon>Pelagivirga</taxon>
    </lineage>
</organism>
<dbReference type="GO" id="GO:0071949">
    <property type="term" value="F:FAD binding"/>
    <property type="evidence" value="ECO:0007669"/>
    <property type="project" value="InterPro"/>
</dbReference>
<name>A0A2T7G574_9RHOB</name>
<evidence type="ECO:0000259" key="4">
    <source>
        <dbReference type="PROSITE" id="PS51387"/>
    </source>
</evidence>
<dbReference type="SMART" id="SM01092">
    <property type="entry name" value="CO_deh_flav_C"/>
    <property type="match status" value="1"/>
</dbReference>
<comment type="caution">
    <text evidence="5">The sequence shown here is derived from an EMBL/GenBank/DDBJ whole genome shotgun (WGS) entry which is preliminary data.</text>
</comment>
<keyword evidence="3" id="KW-0560">Oxidoreductase</keyword>
<dbReference type="RefSeq" id="WP_108692611.1">
    <property type="nucleotide sequence ID" value="NZ_QCYH01000007.1"/>
</dbReference>
<accession>A0A2T7G574</accession>
<evidence type="ECO:0000256" key="2">
    <source>
        <dbReference type="ARBA" id="ARBA00022827"/>
    </source>
</evidence>
<dbReference type="SUPFAM" id="SSF55447">
    <property type="entry name" value="CO dehydrogenase flavoprotein C-terminal domain-like"/>
    <property type="match status" value="1"/>
</dbReference>
<dbReference type="EMBL" id="QCYH01000007">
    <property type="protein sequence ID" value="PVA09564.1"/>
    <property type="molecule type" value="Genomic_DNA"/>
</dbReference>
<evidence type="ECO:0000256" key="1">
    <source>
        <dbReference type="ARBA" id="ARBA00022630"/>
    </source>
</evidence>
<evidence type="ECO:0000256" key="3">
    <source>
        <dbReference type="ARBA" id="ARBA00023002"/>
    </source>
</evidence>
<dbReference type="InterPro" id="IPR036683">
    <property type="entry name" value="CO_DH_flav_C_dom_sf"/>
</dbReference>
<evidence type="ECO:0000313" key="6">
    <source>
        <dbReference type="Proteomes" id="UP000244446"/>
    </source>
</evidence>
<reference evidence="5 6" key="1">
    <citation type="submission" date="2018-04" db="EMBL/GenBank/DDBJ databases">
        <title>Pelagivirga bohaiensis gen. nov., sp. nov., a bacterium isolated from the Bohai Sea.</title>
        <authorList>
            <person name="Ji X."/>
        </authorList>
    </citation>
    <scope>NUCLEOTIDE SEQUENCE [LARGE SCALE GENOMIC DNA]</scope>
    <source>
        <strain evidence="5 6">BH-SD19</strain>
    </source>
</reference>
<keyword evidence="6" id="KW-1185">Reference proteome</keyword>
<dbReference type="InterPro" id="IPR005107">
    <property type="entry name" value="CO_DH_flav_C"/>
</dbReference>
<dbReference type="InterPro" id="IPR036318">
    <property type="entry name" value="FAD-bd_PCMH-like_sf"/>
</dbReference>
<gene>
    <name evidence="5" type="ORF">DC366_12785</name>
</gene>
<dbReference type="PROSITE" id="PS51387">
    <property type="entry name" value="FAD_PCMH"/>
    <property type="match status" value="1"/>
</dbReference>
<dbReference type="InterPro" id="IPR016169">
    <property type="entry name" value="FAD-bd_PCMH_sub2"/>
</dbReference>
<dbReference type="AlphaFoldDB" id="A0A2T7G574"/>
<dbReference type="InterPro" id="IPR016166">
    <property type="entry name" value="FAD-bd_PCMH"/>
</dbReference>
<keyword evidence="2" id="KW-0274">FAD</keyword>
<dbReference type="Gene3D" id="3.30.390.50">
    <property type="entry name" value="CO dehydrogenase flavoprotein, C-terminal domain"/>
    <property type="match status" value="1"/>
</dbReference>